<evidence type="ECO:0000313" key="1">
    <source>
        <dbReference type="EMBL" id="KAL2610053.1"/>
    </source>
</evidence>
<sequence length="133" mass="15657">MHSMVIERPLGLCVSGDGWNQNHNKLVEGQQSQRSQFSSKHSYQELNNWIAACRLPSPRSKSPLDSFLRWQHVARDQIRLYCDIRPNSADRLQIIHETVERRDWSASWPEQFIMLSRRAVKERFHGHFSSKIS</sequence>
<dbReference type="EMBL" id="JBHFFA010000008">
    <property type="protein sequence ID" value="KAL2610053.1"/>
    <property type="molecule type" value="Genomic_DNA"/>
</dbReference>
<keyword evidence="2" id="KW-1185">Reference proteome</keyword>
<protein>
    <submittedName>
        <fullName evidence="1">Uncharacterized protein</fullName>
    </submittedName>
</protein>
<gene>
    <name evidence="1" type="ORF">R1flu_028626</name>
</gene>
<dbReference type="AlphaFoldDB" id="A0ABD1XMW9"/>
<reference evidence="1 2" key="1">
    <citation type="submission" date="2024-09" db="EMBL/GenBank/DDBJ databases">
        <title>Chromosome-scale assembly of Riccia fluitans.</title>
        <authorList>
            <person name="Paukszto L."/>
            <person name="Sawicki J."/>
            <person name="Karawczyk K."/>
            <person name="Piernik-Szablinska J."/>
            <person name="Szczecinska M."/>
            <person name="Mazdziarz M."/>
        </authorList>
    </citation>
    <scope>NUCLEOTIDE SEQUENCE [LARGE SCALE GENOMIC DNA]</scope>
    <source>
        <strain evidence="1">Rf_01</strain>
        <tissue evidence="1">Aerial parts of the thallus</tissue>
    </source>
</reference>
<dbReference type="Proteomes" id="UP001605036">
    <property type="component" value="Unassembled WGS sequence"/>
</dbReference>
<evidence type="ECO:0000313" key="2">
    <source>
        <dbReference type="Proteomes" id="UP001605036"/>
    </source>
</evidence>
<organism evidence="1 2">
    <name type="scientific">Riccia fluitans</name>
    <dbReference type="NCBI Taxonomy" id="41844"/>
    <lineage>
        <taxon>Eukaryota</taxon>
        <taxon>Viridiplantae</taxon>
        <taxon>Streptophyta</taxon>
        <taxon>Embryophyta</taxon>
        <taxon>Marchantiophyta</taxon>
        <taxon>Marchantiopsida</taxon>
        <taxon>Marchantiidae</taxon>
        <taxon>Marchantiales</taxon>
        <taxon>Ricciaceae</taxon>
        <taxon>Riccia</taxon>
    </lineage>
</organism>
<accession>A0ABD1XMW9</accession>
<name>A0ABD1XMW9_9MARC</name>
<proteinExistence type="predicted"/>
<comment type="caution">
    <text evidence="1">The sequence shown here is derived from an EMBL/GenBank/DDBJ whole genome shotgun (WGS) entry which is preliminary data.</text>
</comment>